<dbReference type="SUPFAM" id="SSF46785">
    <property type="entry name" value="Winged helix' DNA-binding domain"/>
    <property type="match status" value="1"/>
</dbReference>
<dbReference type="InterPro" id="IPR036390">
    <property type="entry name" value="WH_DNA-bd_sf"/>
</dbReference>
<dbReference type="InterPro" id="IPR005090">
    <property type="entry name" value="RepC_N"/>
</dbReference>
<gene>
    <name evidence="4" type="ORF">F9K91_18890</name>
</gene>
<evidence type="ECO:0000256" key="1">
    <source>
        <dbReference type="SAM" id="MobiDB-lite"/>
    </source>
</evidence>
<organism evidence="4 5">
    <name type="scientific">Brucella tritici</name>
    <dbReference type="NCBI Taxonomy" id="94626"/>
    <lineage>
        <taxon>Bacteria</taxon>
        <taxon>Pseudomonadati</taxon>
        <taxon>Pseudomonadota</taxon>
        <taxon>Alphaproteobacteria</taxon>
        <taxon>Hyphomicrobiales</taxon>
        <taxon>Brucellaceae</taxon>
        <taxon>Brucella/Ochrobactrum group</taxon>
        <taxon>Brucella</taxon>
    </lineage>
</organism>
<dbReference type="InterPro" id="IPR047611">
    <property type="entry name" value="RepABC_RepC"/>
</dbReference>
<dbReference type="InterPro" id="IPR021760">
    <property type="entry name" value="RepC_C"/>
</dbReference>
<keyword evidence="5" id="KW-1185">Reference proteome</keyword>
<feature type="compositionally biased region" description="Low complexity" evidence="1">
    <location>
        <begin position="269"/>
        <end position="279"/>
    </location>
</feature>
<accession>A0A833FMC6</accession>
<evidence type="ECO:0000313" key="5">
    <source>
        <dbReference type="Proteomes" id="UP000430843"/>
    </source>
</evidence>
<sequence length="473" mass="52309">MILEAIGVAPRDLKNSSLNLRLLSLTVNIERSFCERVSFARISERNPMQTIASFRRVTPGILASAALAMREDNRPATKAQVASALKKCAGRLGIKGYPYQILDTLLAISPAEDWTEGKRPVVAISNARLAYDLGVCEKTVTRAIRSLVEAGIVAYRDSPTGRRYVNREGGGSFGLDFSPARARLAELEELASAHVDEWRSMRETTRQSQGVARQIVDALEQLRRDGHETQGFEEMFNAHVVDFHQQRANPDYLAQLVDLLKDVLALYEPSEQPSGPSPQNDDSADQSRKESPAQDNSVPPYTTTTPTTLVRRERHRANARSIQFSPEIGSADQWALEKEPVRAEPSAQDRERRDDDPATTLELLRLACRQLQAEYGISFSSWRDLEGQADTIRALIQIPRETWVAGVQVAGRMNAAAALAIVAEKLVRSAALKPGAAEIAKPARYFLSMLYRSPKGELHLAPTLRALAKSAMN</sequence>
<evidence type="ECO:0000259" key="2">
    <source>
        <dbReference type="Pfam" id="PF03428"/>
    </source>
</evidence>
<feature type="compositionally biased region" description="Low complexity" evidence="1">
    <location>
        <begin position="299"/>
        <end position="308"/>
    </location>
</feature>
<dbReference type="NCBIfam" id="NF040974">
    <property type="entry name" value="RepABC_RepC"/>
    <property type="match status" value="1"/>
</dbReference>
<evidence type="ECO:0008006" key="6">
    <source>
        <dbReference type="Google" id="ProtNLM"/>
    </source>
</evidence>
<name>A0A833FMC6_9HYPH</name>
<reference evidence="4 5" key="1">
    <citation type="submission" date="2019-09" db="EMBL/GenBank/DDBJ databases">
        <title>Taxonomic organization of the family Brucellaceae based on a phylogenomic approach.</title>
        <authorList>
            <person name="Leclercq S."/>
            <person name="Cloeckaert A."/>
            <person name="Zygmunt M.S."/>
        </authorList>
    </citation>
    <scope>NUCLEOTIDE SEQUENCE [LARGE SCALE GENOMIC DNA]</scope>
    <source>
        <strain evidence="4 5">LMG 18957</strain>
    </source>
</reference>
<feature type="region of interest" description="Disordered" evidence="1">
    <location>
        <begin position="333"/>
        <end position="357"/>
    </location>
</feature>
<dbReference type="Proteomes" id="UP000430843">
    <property type="component" value="Unassembled WGS sequence"/>
</dbReference>
<feature type="domain" description="Plasmid replication protein C C-terminal" evidence="3">
    <location>
        <begin position="363"/>
        <end position="469"/>
    </location>
</feature>
<dbReference type="Pfam" id="PF11800">
    <property type="entry name" value="RP-C_C"/>
    <property type="match status" value="1"/>
</dbReference>
<dbReference type="EMBL" id="WBWA01000022">
    <property type="protein sequence ID" value="KAB2663296.1"/>
    <property type="molecule type" value="Genomic_DNA"/>
</dbReference>
<feature type="region of interest" description="Disordered" evidence="1">
    <location>
        <begin position="269"/>
        <end position="312"/>
    </location>
</feature>
<proteinExistence type="predicted"/>
<evidence type="ECO:0000313" key="4">
    <source>
        <dbReference type="EMBL" id="KAB2663296.1"/>
    </source>
</evidence>
<evidence type="ECO:0000259" key="3">
    <source>
        <dbReference type="Pfam" id="PF11800"/>
    </source>
</evidence>
<dbReference type="AlphaFoldDB" id="A0A833FMC6"/>
<feature type="compositionally biased region" description="Basic and acidic residues" evidence="1">
    <location>
        <begin position="335"/>
        <end position="356"/>
    </location>
</feature>
<protein>
    <recommendedName>
        <fullName evidence="6">Replication protein C</fullName>
    </recommendedName>
</protein>
<feature type="domain" description="Plasmid replication protein C N-terminal" evidence="2">
    <location>
        <begin position="55"/>
        <end position="221"/>
    </location>
</feature>
<dbReference type="RefSeq" id="WP_151678450.1">
    <property type="nucleotide sequence ID" value="NZ_WBWA01000022.1"/>
</dbReference>
<comment type="caution">
    <text evidence="4">The sequence shown here is derived from an EMBL/GenBank/DDBJ whole genome shotgun (WGS) entry which is preliminary data.</text>
</comment>
<dbReference type="Pfam" id="PF03428">
    <property type="entry name" value="RP-C"/>
    <property type="match status" value="1"/>
</dbReference>